<feature type="transmembrane region" description="Helical" evidence="6">
    <location>
        <begin position="309"/>
        <end position="327"/>
    </location>
</feature>
<evidence type="ECO:0000256" key="5">
    <source>
        <dbReference type="ARBA" id="ARBA00023136"/>
    </source>
</evidence>
<feature type="transmembrane region" description="Helical" evidence="6">
    <location>
        <begin position="261"/>
        <end position="280"/>
    </location>
</feature>
<evidence type="ECO:0000256" key="6">
    <source>
        <dbReference type="SAM" id="Phobius"/>
    </source>
</evidence>
<keyword evidence="5 6" id="KW-0472">Membrane</keyword>
<evidence type="ECO:0000256" key="1">
    <source>
        <dbReference type="ARBA" id="ARBA00004651"/>
    </source>
</evidence>
<reference evidence="7 8" key="1">
    <citation type="submission" date="2019-06" db="EMBL/GenBank/DDBJ databases">
        <title>Sequencing the genomes of 1000 actinobacteria strains.</title>
        <authorList>
            <person name="Klenk H.-P."/>
        </authorList>
    </citation>
    <scope>NUCLEOTIDE SEQUENCE [LARGE SCALE GENOMIC DNA]</scope>
    <source>
        <strain evidence="7 8">DSM 21776</strain>
    </source>
</reference>
<dbReference type="EMBL" id="VFQF01000002">
    <property type="protein sequence ID" value="TQN46244.1"/>
    <property type="molecule type" value="Genomic_DNA"/>
</dbReference>
<dbReference type="PANTHER" id="PTHR40277:SF1">
    <property type="entry name" value="BLL5419 PROTEIN"/>
    <property type="match status" value="1"/>
</dbReference>
<dbReference type="Pfam" id="PF03706">
    <property type="entry name" value="LPG_synthase_TM"/>
    <property type="match status" value="1"/>
</dbReference>
<dbReference type="OrthoDB" id="4803763at2"/>
<organism evidence="7 8">
    <name type="scientific">Humibacillus xanthopallidus</name>
    <dbReference type="NCBI Taxonomy" id="412689"/>
    <lineage>
        <taxon>Bacteria</taxon>
        <taxon>Bacillati</taxon>
        <taxon>Actinomycetota</taxon>
        <taxon>Actinomycetes</taxon>
        <taxon>Micrococcales</taxon>
        <taxon>Intrasporangiaceae</taxon>
        <taxon>Humibacillus</taxon>
    </lineage>
</organism>
<protein>
    <submittedName>
        <fullName evidence="7">Uncharacterized membrane protein YbhN (UPF0104 family)</fullName>
    </submittedName>
</protein>
<dbReference type="Proteomes" id="UP000320085">
    <property type="component" value="Unassembled WGS sequence"/>
</dbReference>
<dbReference type="InterPro" id="IPR022791">
    <property type="entry name" value="L-PG_synthase/AglD"/>
</dbReference>
<keyword evidence="3 6" id="KW-0812">Transmembrane</keyword>
<dbReference type="AlphaFoldDB" id="A0A543PQ96"/>
<proteinExistence type="predicted"/>
<keyword evidence="2" id="KW-1003">Cell membrane</keyword>
<evidence type="ECO:0000313" key="8">
    <source>
        <dbReference type="Proteomes" id="UP000320085"/>
    </source>
</evidence>
<accession>A0A543PQ96</accession>
<name>A0A543PQ96_9MICO</name>
<gene>
    <name evidence="7" type="ORF">FHX52_2950</name>
</gene>
<evidence type="ECO:0000313" key="7">
    <source>
        <dbReference type="EMBL" id="TQN46244.1"/>
    </source>
</evidence>
<dbReference type="PANTHER" id="PTHR40277">
    <property type="entry name" value="BLL5419 PROTEIN"/>
    <property type="match status" value="1"/>
</dbReference>
<dbReference type="RefSeq" id="WP_141823074.1">
    <property type="nucleotide sequence ID" value="NZ_BAAAQC010000004.1"/>
</dbReference>
<feature type="transmembrane region" description="Helical" evidence="6">
    <location>
        <begin position="227"/>
        <end position="249"/>
    </location>
</feature>
<sequence length="346" mass="35042">MRRDRRWVRPLVGVAILGLLGWRVGAGPFVDGLRRIDGWTLLAGATIGVVTTVCGAWRWVLVSRGLGAPLPLRTAVAECYRSQFLNVTLPGGVIGDVRRGVGHGHGSGDVGRGLRSVLWERTAGQVVLAALTVGALLVLPSPLRSSATVEMPSASDGAGRAVVFGSVGGSSSLATISITVVLLCLVLAALAAVGRRRGLLPGRGRPGRIGSALVRDVRAGVLGRHTWPGVVAASGVVVTGHVATFVVAARSAGVSAPAPRLLPLALIVLVAMSLPLNVAGWGPREGAAAWAFGAAGLGAAAGVGTAVVYGVMSLVACLPGAVLLVMAGRRRSLGTPTVVAQEAVRV</sequence>
<evidence type="ECO:0000256" key="3">
    <source>
        <dbReference type="ARBA" id="ARBA00022692"/>
    </source>
</evidence>
<keyword evidence="4 6" id="KW-1133">Transmembrane helix</keyword>
<evidence type="ECO:0000256" key="2">
    <source>
        <dbReference type="ARBA" id="ARBA00022475"/>
    </source>
</evidence>
<evidence type="ECO:0000256" key="4">
    <source>
        <dbReference type="ARBA" id="ARBA00022989"/>
    </source>
</evidence>
<comment type="subcellular location">
    <subcellularLocation>
        <location evidence="1">Cell membrane</location>
        <topology evidence="1">Multi-pass membrane protein</topology>
    </subcellularLocation>
</comment>
<dbReference type="GO" id="GO:0005886">
    <property type="term" value="C:plasma membrane"/>
    <property type="evidence" value="ECO:0007669"/>
    <property type="project" value="UniProtKB-SubCell"/>
</dbReference>
<comment type="caution">
    <text evidence="7">The sequence shown here is derived from an EMBL/GenBank/DDBJ whole genome shotgun (WGS) entry which is preliminary data.</text>
</comment>
<feature type="transmembrane region" description="Helical" evidence="6">
    <location>
        <begin position="173"/>
        <end position="193"/>
    </location>
</feature>
<feature type="transmembrane region" description="Helical" evidence="6">
    <location>
        <begin position="42"/>
        <end position="61"/>
    </location>
</feature>